<reference evidence="1" key="1">
    <citation type="submission" date="2008-01" db="EMBL/GenBank/DDBJ databases">
        <title>Complete sequence of chromosome of Caulobacter sp. K31.</title>
        <authorList>
            <consortium name="US DOE Joint Genome Institute"/>
            <person name="Copeland A."/>
            <person name="Lucas S."/>
            <person name="Lapidus A."/>
            <person name="Barry K."/>
            <person name="Glavina del Rio T."/>
            <person name="Dalin E."/>
            <person name="Tice H."/>
            <person name="Pitluck S."/>
            <person name="Bruce D."/>
            <person name="Goodwin L."/>
            <person name="Thompson L.S."/>
            <person name="Brettin T."/>
            <person name="Detter J.C."/>
            <person name="Han C."/>
            <person name="Schmutz J."/>
            <person name="Larimer F."/>
            <person name="Land M."/>
            <person name="Hauser L."/>
            <person name="Kyrpides N."/>
            <person name="Kim E."/>
            <person name="Stephens C."/>
            <person name="Richardson P."/>
        </authorList>
    </citation>
    <scope>NUCLEOTIDE SEQUENCE [LARGE SCALE GENOMIC DNA]</scope>
    <source>
        <strain evidence="1">K31</strain>
    </source>
</reference>
<protein>
    <submittedName>
        <fullName evidence="1">Uncharacterized protein</fullName>
    </submittedName>
</protein>
<accession>B0T8M3</accession>
<proteinExistence type="predicted"/>
<dbReference type="HOGENOM" id="CLU_3355236_0_0_5"/>
<dbReference type="AlphaFoldDB" id="B0T8M3"/>
<gene>
    <name evidence="1" type="ordered locus">Caul_2239</name>
</gene>
<dbReference type="EMBL" id="CP000927">
    <property type="protein sequence ID" value="ABZ71366.1"/>
    <property type="molecule type" value="Genomic_DNA"/>
</dbReference>
<dbReference type="KEGG" id="cak:Caul_2239"/>
<dbReference type="STRING" id="366602.Caul_2239"/>
<name>B0T8M3_CAUSK</name>
<evidence type="ECO:0000313" key="1">
    <source>
        <dbReference type="EMBL" id="ABZ71366.1"/>
    </source>
</evidence>
<organism evidence="1">
    <name type="scientific">Caulobacter sp. (strain K31)</name>
    <dbReference type="NCBI Taxonomy" id="366602"/>
    <lineage>
        <taxon>Bacteria</taxon>
        <taxon>Pseudomonadati</taxon>
        <taxon>Pseudomonadota</taxon>
        <taxon>Alphaproteobacteria</taxon>
        <taxon>Caulobacterales</taxon>
        <taxon>Caulobacteraceae</taxon>
        <taxon>Caulobacter</taxon>
    </lineage>
</organism>
<sequence length="36" mass="4203">MTTPKFRLIRLGSAKRLTRSGIGDVFPEPNMVRRWD</sequence>